<keyword evidence="1" id="KW-1133">Transmembrane helix</keyword>
<dbReference type="EMBL" id="HBFA01004402">
    <property type="protein sequence ID" value="CAD8651916.1"/>
    <property type="molecule type" value="Transcribed_RNA"/>
</dbReference>
<evidence type="ECO:0000256" key="1">
    <source>
        <dbReference type="SAM" id="Phobius"/>
    </source>
</evidence>
<dbReference type="GO" id="GO:0005886">
    <property type="term" value="C:plasma membrane"/>
    <property type="evidence" value="ECO:0007669"/>
    <property type="project" value="TreeGrafter"/>
</dbReference>
<name>A0A7S0MXK1_9CHLO</name>
<accession>A0A7S0MXK1</accession>
<dbReference type="PANTHER" id="PTHR11485">
    <property type="entry name" value="TRANSFERRIN"/>
    <property type="match status" value="1"/>
</dbReference>
<gene>
    <name evidence="4" type="ORF">POBO1169_LOCUS2224</name>
</gene>
<dbReference type="CDD" id="cd13529">
    <property type="entry name" value="PBP2_transferrin"/>
    <property type="match status" value="1"/>
</dbReference>
<dbReference type="GO" id="GO:0006826">
    <property type="term" value="P:iron ion transport"/>
    <property type="evidence" value="ECO:0007669"/>
    <property type="project" value="TreeGrafter"/>
</dbReference>
<evidence type="ECO:0000313" key="4">
    <source>
        <dbReference type="EMBL" id="CAD8651916.1"/>
    </source>
</evidence>
<dbReference type="SMART" id="SM00094">
    <property type="entry name" value="TR_FER"/>
    <property type="match status" value="1"/>
</dbReference>
<keyword evidence="1" id="KW-0812">Transmembrane</keyword>
<organism evidence="4">
    <name type="scientific">Pyramimonas obovata</name>
    <dbReference type="NCBI Taxonomy" id="1411642"/>
    <lineage>
        <taxon>Eukaryota</taxon>
        <taxon>Viridiplantae</taxon>
        <taxon>Chlorophyta</taxon>
        <taxon>Pyramimonadophyceae</taxon>
        <taxon>Pyramimonadales</taxon>
        <taxon>Pyramimonadaceae</taxon>
        <taxon>Pyramimonas</taxon>
        <taxon>Pyramimonas incertae sedis</taxon>
    </lineage>
</organism>
<dbReference type="Gene3D" id="3.40.190.10">
    <property type="entry name" value="Periplasmic binding protein-like II"/>
    <property type="match status" value="2"/>
</dbReference>
<dbReference type="PRINTS" id="PR00422">
    <property type="entry name" value="TRANSFERRIN"/>
</dbReference>
<dbReference type="InterPro" id="IPR001156">
    <property type="entry name" value="Transferrin-like_dom"/>
</dbReference>
<evidence type="ECO:0000256" key="2">
    <source>
        <dbReference type="SAM" id="SignalP"/>
    </source>
</evidence>
<feature type="chain" id="PRO_5030900889" description="Transferrin-like domain-containing protein" evidence="2">
    <location>
        <begin position="42"/>
        <end position="473"/>
    </location>
</feature>
<keyword evidence="1" id="KW-0472">Membrane</keyword>
<dbReference type="GO" id="GO:0055037">
    <property type="term" value="C:recycling endosome"/>
    <property type="evidence" value="ECO:0007669"/>
    <property type="project" value="TreeGrafter"/>
</dbReference>
<proteinExistence type="predicted"/>
<sequence length="473" mass="51051">MIKTLVSEVPITTPNKCLKMHPTVLLFVLLCAASFVQVAQGVTLKWCAVEGKERDGMTEKAKCEAMIAILNAETNDIDFECVERSDCADGSALEAGHAHLVALDGGDLYHTSRTWGAVPVLAENYDDSGTAAQYHTVVAMRASSCDDQTTLYSLKNKRACSTGYRKTAGWRMPIGMLMKKRVMPEINDLCDVNNDAESAAAFFQGMCSPGAPTGNDAIAETLCSSCKPASEQGENFCVKGADAYQGYDGALTCLEEGNGDVAFIKHTTIQDHTFMVGSAADYKLLCPQGGCMDPDQFELCKWATVPSHAVVVNPSRVGADVRQQLRMLFAGAQDLQPFKNLFFKTEAGGVVNPGDLIFKGSTMKLEMVDSDMISFMGPSYDVYEELEEAENKPCSAEVPVNVEDVANLVKEHVDDGGIPSWGIIVIVVISVIAVAMLTLVLVMVKRERLGAPLFTPLIENPLSGSHTAQRMGM</sequence>
<dbReference type="GO" id="GO:0005769">
    <property type="term" value="C:early endosome"/>
    <property type="evidence" value="ECO:0007669"/>
    <property type="project" value="TreeGrafter"/>
</dbReference>
<dbReference type="PROSITE" id="PS51408">
    <property type="entry name" value="TRANSFERRIN_LIKE_4"/>
    <property type="match status" value="1"/>
</dbReference>
<dbReference type="SUPFAM" id="SSF53850">
    <property type="entry name" value="Periplasmic binding protein-like II"/>
    <property type="match status" value="1"/>
</dbReference>
<dbReference type="Pfam" id="PF00405">
    <property type="entry name" value="Transferrin"/>
    <property type="match status" value="1"/>
</dbReference>
<feature type="transmembrane region" description="Helical" evidence="1">
    <location>
        <begin position="421"/>
        <end position="444"/>
    </location>
</feature>
<reference evidence="4" key="1">
    <citation type="submission" date="2021-01" db="EMBL/GenBank/DDBJ databases">
        <authorList>
            <person name="Corre E."/>
            <person name="Pelletier E."/>
            <person name="Niang G."/>
            <person name="Scheremetjew M."/>
            <person name="Finn R."/>
            <person name="Kale V."/>
            <person name="Holt S."/>
            <person name="Cochrane G."/>
            <person name="Meng A."/>
            <person name="Brown T."/>
            <person name="Cohen L."/>
        </authorList>
    </citation>
    <scope>NUCLEOTIDE SEQUENCE</scope>
    <source>
        <strain evidence="4">CCMP722</strain>
    </source>
</reference>
<keyword evidence="2" id="KW-0732">Signal</keyword>
<dbReference type="GO" id="GO:0005615">
    <property type="term" value="C:extracellular space"/>
    <property type="evidence" value="ECO:0007669"/>
    <property type="project" value="TreeGrafter"/>
</dbReference>
<dbReference type="AlphaFoldDB" id="A0A7S0MXK1"/>
<evidence type="ECO:0000259" key="3">
    <source>
        <dbReference type="PROSITE" id="PS51408"/>
    </source>
</evidence>
<feature type="domain" description="Transferrin-like" evidence="3">
    <location>
        <begin position="44"/>
        <end position="369"/>
    </location>
</feature>
<feature type="signal peptide" evidence="2">
    <location>
        <begin position="1"/>
        <end position="41"/>
    </location>
</feature>
<protein>
    <recommendedName>
        <fullName evidence="3">Transferrin-like domain-containing protein</fullName>
    </recommendedName>
</protein>